<dbReference type="KEGG" id="red:roselon_01476"/>
<name>W8RRQ4_9RHOB</name>
<keyword evidence="2" id="KW-1185">Reference proteome</keyword>
<dbReference type="AlphaFoldDB" id="W8RRQ4"/>
<dbReference type="EMBL" id="CP004372">
    <property type="protein sequence ID" value="AHM03859.1"/>
    <property type="molecule type" value="Genomic_DNA"/>
</dbReference>
<gene>
    <name evidence="1" type="ORF">roselon_01476</name>
</gene>
<accession>W8RRQ4</accession>
<reference evidence="1 2" key="1">
    <citation type="submission" date="2013-03" db="EMBL/GenBank/DDBJ databases">
        <authorList>
            <person name="Fiebig A."/>
            <person name="Goeker M."/>
            <person name="Klenk H.-P.P."/>
        </authorList>
    </citation>
    <scope>NUCLEOTIDE SEQUENCE [LARGE SCALE GENOMIC DNA]</scope>
    <source>
        <strain evidence="2">DSM 19469</strain>
    </source>
</reference>
<organism evidence="1 2">
    <name type="scientific">Roseicyclus elongatus DSM 19469</name>
    <dbReference type="NCBI Taxonomy" id="1294273"/>
    <lineage>
        <taxon>Bacteria</taxon>
        <taxon>Pseudomonadati</taxon>
        <taxon>Pseudomonadota</taxon>
        <taxon>Alphaproteobacteria</taxon>
        <taxon>Rhodobacterales</taxon>
        <taxon>Roseobacteraceae</taxon>
        <taxon>Roseicyclus</taxon>
    </lineage>
</organism>
<proteinExistence type="predicted"/>
<dbReference type="HOGENOM" id="CLU_3332485_0_0_5"/>
<sequence length="38" mass="4482">MYAISSQKHINDIVDRARRERARYVAGLVGRLFHLRRG</sequence>
<evidence type="ECO:0000313" key="1">
    <source>
        <dbReference type="EMBL" id="AHM03859.1"/>
    </source>
</evidence>
<evidence type="ECO:0000313" key="2">
    <source>
        <dbReference type="Proteomes" id="UP000019593"/>
    </source>
</evidence>
<dbReference type="Proteomes" id="UP000019593">
    <property type="component" value="Chromosome"/>
</dbReference>
<protein>
    <submittedName>
        <fullName evidence="1">Uncharacterized protein</fullName>
    </submittedName>
</protein>